<gene>
    <name evidence="3" type="ORF">UFOPK3232_00680</name>
</gene>
<feature type="transmembrane region" description="Helical" evidence="1">
    <location>
        <begin position="243"/>
        <end position="262"/>
    </location>
</feature>
<protein>
    <submittedName>
        <fullName evidence="3">Unannotated protein</fullName>
    </submittedName>
</protein>
<dbReference type="InterPro" id="IPR052163">
    <property type="entry name" value="DGC-Regulatory_Protein"/>
</dbReference>
<dbReference type="CDD" id="cd01949">
    <property type="entry name" value="GGDEF"/>
    <property type="match status" value="1"/>
</dbReference>
<reference evidence="3" key="1">
    <citation type="submission" date="2020-05" db="EMBL/GenBank/DDBJ databases">
        <authorList>
            <person name="Chiriac C."/>
            <person name="Salcher M."/>
            <person name="Ghai R."/>
            <person name="Kavagutti S V."/>
        </authorList>
    </citation>
    <scope>NUCLEOTIDE SEQUENCE</scope>
</reference>
<dbReference type="Gene3D" id="3.30.70.270">
    <property type="match status" value="1"/>
</dbReference>
<dbReference type="EMBL" id="CAFARE010000020">
    <property type="protein sequence ID" value="CAB4838547.1"/>
    <property type="molecule type" value="Genomic_DNA"/>
</dbReference>
<proteinExistence type="predicted"/>
<dbReference type="AlphaFoldDB" id="A0A6J7B077"/>
<feature type="transmembrane region" description="Helical" evidence="1">
    <location>
        <begin position="32"/>
        <end position="51"/>
    </location>
</feature>
<name>A0A6J7B077_9ZZZZ</name>
<dbReference type="InterPro" id="IPR029787">
    <property type="entry name" value="Nucleotide_cyclase"/>
</dbReference>
<dbReference type="NCBIfam" id="TIGR00254">
    <property type="entry name" value="GGDEF"/>
    <property type="match status" value="1"/>
</dbReference>
<keyword evidence="1" id="KW-1133">Transmembrane helix</keyword>
<feature type="domain" description="GGDEF" evidence="2">
    <location>
        <begin position="329"/>
        <end position="453"/>
    </location>
</feature>
<feature type="transmembrane region" description="Helical" evidence="1">
    <location>
        <begin position="88"/>
        <end position="109"/>
    </location>
</feature>
<dbReference type="SUPFAM" id="SSF55073">
    <property type="entry name" value="Nucleotide cyclase"/>
    <property type="match status" value="1"/>
</dbReference>
<evidence type="ECO:0000256" key="1">
    <source>
        <dbReference type="SAM" id="Phobius"/>
    </source>
</evidence>
<accession>A0A6J7B077</accession>
<feature type="transmembrane region" description="Helical" evidence="1">
    <location>
        <begin position="182"/>
        <end position="203"/>
    </location>
</feature>
<dbReference type="InterPro" id="IPR043128">
    <property type="entry name" value="Rev_trsase/Diguanyl_cyclase"/>
</dbReference>
<evidence type="ECO:0000313" key="3">
    <source>
        <dbReference type="EMBL" id="CAB4838547.1"/>
    </source>
</evidence>
<dbReference type="PANTHER" id="PTHR46663">
    <property type="entry name" value="DIGUANYLATE CYCLASE DGCT-RELATED"/>
    <property type="match status" value="1"/>
</dbReference>
<feature type="transmembrane region" description="Helical" evidence="1">
    <location>
        <begin position="154"/>
        <end position="175"/>
    </location>
</feature>
<dbReference type="InterPro" id="IPR000160">
    <property type="entry name" value="GGDEF_dom"/>
</dbReference>
<feature type="transmembrane region" description="Helical" evidence="1">
    <location>
        <begin position="58"/>
        <end position="82"/>
    </location>
</feature>
<keyword evidence="1" id="KW-0812">Transmembrane</keyword>
<sequence>MRNGFIRIAGALLLFLHLALSPLSHGVWSELVLYNAVVICAIVATFFAPRITDPYARALIASALICWLVGSLLSSLSTFGFIPITTPTLSNIAYLLFYPPAIIGISRLISPSRKLTLLEIFDASIFGLGLSTLGAALFLQPLLPHFDGDLSNGFFAVSYPIADLVLISITLSLIASHGLSAAPVLLASGILTFAAADLYFLWLNLHENYSFGGFLDNGWLIGILLLSESLWHKNHNASHESGINPVLIALSIFLSAILLGGIALKPGYFPNFVVVPAVIILLLAFIRMTIALRASRSIGSERILARTDELTGLPNRRRLISEIENFVTKDGALLLLDLDGFKPVNDIHGHEAGDKVLQQVALRFSRALPSSALLARLGGDEFGVLYEGTSESAMEVALALRATLSYPFRIDSDDILINVSIGVAPNNGQTDVLKRADLAMYRAKREGMGVCRL</sequence>
<dbReference type="PANTHER" id="PTHR46663:SF2">
    <property type="entry name" value="GGDEF DOMAIN-CONTAINING PROTEIN"/>
    <property type="match status" value="1"/>
</dbReference>
<dbReference type="PROSITE" id="PS50887">
    <property type="entry name" value="GGDEF"/>
    <property type="match status" value="1"/>
</dbReference>
<organism evidence="3">
    <name type="scientific">freshwater metagenome</name>
    <dbReference type="NCBI Taxonomy" id="449393"/>
    <lineage>
        <taxon>unclassified sequences</taxon>
        <taxon>metagenomes</taxon>
        <taxon>ecological metagenomes</taxon>
    </lineage>
</organism>
<feature type="transmembrane region" description="Helical" evidence="1">
    <location>
        <begin position="121"/>
        <end position="142"/>
    </location>
</feature>
<dbReference type="Pfam" id="PF00990">
    <property type="entry name" value="GGDEF"/>
    <property type="match status" value="1"/>
</dbReference>
<dbReference type="SMART" id="SM00267">
    <property type="entry name" value="GGDEF"/>
    <property type="match status" value="1"/>
</dbReference>
<evidence type="ECO:0000259" key="2">
    <source>
        <dbReference type="PROSITE" id="PS50887"/>
    </source>
</evidence>
<feature type="transmembrane region" description="Helical" evidence="1">
    <location>
        <begin position="268"/>
        <end position="286"/>
    </location>
</feature>
<keyword evidence="1" id="KW-0472">Membrane</keyword>